<dbReference type="SUPFAM" id="SSF55326">
    <property type="entry name" value="PurM N-terminal domain-like"/>
    <property type="match status" value="1"/>
</dbReference>
<feature type="binding site" evidence="2">
    <location>
        <position position="44"/>
    </location>
    <ligand>
        <name>Mg(2+)</name>
        <dbReference type="ChEBI" id="CHEBI:18420"/>
        <label>4</label>
    </ligand>
</feature>
<protein>
    <recommendedName>
        <fullName evidence="2">Thiamine-monophosphate kinase</fullName>
        <shortName evidence="2">TMP kinase</shortName>
        <shortName evidence="2">Thiamine-phosphate kinase</shortName>
        <ecNumber evidence="2">2.7.4.16</ecNumber>
    </recommendedName>
</protein>
<dbReference type="GO" id="GO:0009228">
    <property type="term" value="P:thiamine biosynthetic process"/>
    <property type="evidence" value="ECO:0007669"/>
    <property type="project" value="UniProtKB-KW"/>
</dbReference>
<dbReference type="EMBL" id="CP019602">
    <property type="protein sequence ID" value="ARU15120.1"/>
    <property type="molecule type" value="Genomic_DNA"/>
</dbReference>
<dbReference type="CDD" id="cd02194">
    <property type="entry name" value="ThiL"/>
    <property type="match status" value="1"/>
</dbReference>
<dbReference type="KEGG" id="cman:A9D14_01705"/>
<feature type="domain" description="PurM-like C-terminal" evidence="4">
    <location>
        <begin position="153"/>
        <end position="264"/>
    </location>
</feature>
<evidence type="ECO:0000256" key="2">
    <source>
        <dbReference type="HAMAP-Rule" id="MF_02128"/>
    </source>
</evidence>
<comment type="caution">
    <text evidence="2">Lacks conserved residue(s) required for the propagation of feature annotation.</text>
</comment>
<feature type="binding site" evidence="2">
    <location>
        <position position="74"/>
    </location>
    <ligand>
        <name>Mg(2+)</name>
        <dbReference type="ChEBI" id="CHEBI:18420"/>
        <label>4</label>
    </ligand>
</feature>
<dbReference type="STRING" id="450378.GCA_001661675_00339"/>
<feature type="binding site" evidence="2">
    <location>
        <position position="31"/>
    </location>
    <ligand>
        <name>Mg(2+)</name>
        <dbReference type="ChEBI" id="CHEBI:18420"/>
        <label>4</label>
    </ligand>
</feature>
<evidence type="ECO:0000259" key="3">
    <source>
        <dbReference type="Pfam" id="PF00586"/>
    </source>
</evidence>
<dbReference type="PIRSF" id="PIRSF005303">
    <property type="entry name" value="Thiam_monoph_kin"/>
    <property type="match status" value="1"/>
</dbReference>
<name>A0A1Z1F8K9_9SPHN</name>
<feature type="binding site" evidence="2">
    <location>
        <position position="53"/>
    </location>
    <ligand>
        <name>substrate</name>
    </ligand>
</feature>
<dbReference type="GO" id="GO:0009229">
    <property type="term" value="P:thiamine diphosphate biosynthetic process"/>
    <property type="evidence" value="ECO:0007669"/>
    <property type="project" value="UniProtKB-UniRule"/>
</dbReference>
<dbReference type="InterPro" id="IPR010918">
    <property type="entry name" value="PurM-like_C_dom"/>
</dbReference>
<keyword evidence="2" id="KW-0460">Magnesium</keyword>
<feature type="binding site" evidence="2">
    <location>
        <position position="210"/>
    </location>
    <ligand>
        <name>ATP</name>
        <dbReference type="ChEBI" id="CHEBI:30616"/>
    </ligand>
</feature>
<keyword evidence="2" id="KW-0067">ATP-binding</keyword>
<dbReference type="InterPro" id="IPR036676">
    <property type="entry name" value="PurM-like_C_sf"/>
</dbReference>
<reference evidence="5 6" key="1">
    <citation type="submission" date="2017-01" db="EMBL/GenBank/DDBJ databases">
        <title>Complete genome sequence of esterase-producing bacterium Croceicoccus marinus E4A9.</title>
        <authorList>
            <person name="Wu Y.-H."/>
            <person name="Cheng H."/>
            <person name="Xu L."/>
            <person name="Huo Y.-Y."/>
            <person name="Wang C.-S."/>
            <person name="Xu X.-W."/>
        </authorList>
    </citation>
    <scope>NUCLEOTIDE SEQUENCE [LARGE SCALE GENOMIC DNA]</scope>
    <source>
        <strain evidence="5 6">E4A9</strain>
    </source>
</reference>
<evidence type="ECO:0000256" key="1">
    <source>
        <dbReference type="ARBA" id="ARBA00022977"/>
    </source>
</evidence>
<dbReference type="Gene3D" id="3.30.1330.10">
    <property type="entry name" value="PurM-like, N-terminal domain"/>
    <property type="match status" value="1"/>
</dbReference>
<gene>
    <name evidence="2" type="primary">thiL</name>
    <name evidence="5" type="ORF">A9D14_01705</name>
</gene>
<dbReference type="AlphaFoldDB" id="A0A1Z1F8K9"/>
<comment type="similarity">
    <text evidence="2">Belongs to the thiamine-monophosphate kinase family.</text>
</comment>
<dbReference type="Pfam" id="PF00586">
    <property type="entry name" value="AIRS"/>
    <property type="match status" value="1"/>
</dbReference>
<comment type="miscellaneous">
    <text evidence="2">Reaction mechanism of ThiL seems to utilize a direct, inline transfer of the gamma-phosphate of ATP to TMP rather than a phosphorylated enzyme intermediate.</text>
</comment>
<dbReference type="InterPro" id="IPR036921">
    <property type="entry name" value="PurM-like_N_sf"/>
</dbReference>
<comment type="pathway">
    <text evidence="2">Cofactor biosynthesis; thiamine diphosphate biosynthesis; thiamine diphosphate from thiamine phosphate: step 1/1.</text>
</comment>
<feature type="binding site" evidence="2">
    <location>
        <position position="46"/>
    </location>
    <ligand>
        <name>Mg(2+)</name>
        <dbReference type="ChEBI" id="CHEBI:18420"/>
        <label>1</label>
    </ligand>
</feature>
<dbReference type="SUPFAM" id="SSF56042">
    <property type="entry name" value="PurM C-terminal domain-like"/>
    <property type="match status" value="1"/>
</dbReference>
<keyword evidence="2" id="KW-0479">Metal-binding</keyword>
<dbReference type="Proteomes" id="UP000195807">
    <property type="component" value="Chromosome"/>
</dbReference>
<feature type="binding site" evidence="2">
    <location>
        <position position="148"/>
    </location>
    <ligand>
        <name>ATP</name>
        <dbReference type="ChEBI" id="CHEBI:30616"/>
    </ligand>
</feature>
<dbReference type="HAMAP" id="MF_02128">
    <property type="entry name" value="TMP_kinase"/>
    <property type="match status" value="1"/>
</dbReference>
<dbReference type="PANTHER" id="PTHR30270">
    <property type="entry name" value="THIAMINE-MONOPHOSPHATE KINASE"/>
    <property type="match status" value="1"/>
</dbReference>
<feature type="binding site" evidence="2">
    <location>
        <position position="74"/>
    </location>
    <ligand>
        <name>Mg(2+)</name>
        <dbReference type="ChEBI" id="CHEBI:18420"/>
        <label>3</label>
    </ligand>
</feature>
<dbReference type="NCBIfam" id="TIGR01379">
    <property type="entry name" value="thiL"/>
    <property type="match status" value="1"/>
</dbReference>
<feature type="binding site" evidence="2">
    <location>
        <position position="119"/>
    </location>
    <ligand>
        <name>Mg(2+)</name>
        <dbReference type="ChEBI" id="CHEBI:18420"/>
        <label>1</label>
    </ligand>
</feature>
<keyword evidence="1 2" id="KW-0784">Thiamine biosynthesis</keyword>
<dbReference type="OrthoDB" id="9802811at2"/>
<keyword evidence="2 5" id="KW-0418">Kinase</keyword>
<evidence type="ECO:0000313" key="5">
    <source>
        <dbReference type="EMBL" id="ARU15120.1"/>
    </source>
</evidence>
<dbReference type="RefSeq" id="WP_066842401.1">
    <property type="nucleotide sequence ID" value="NZ_CP019602.1"/>
</dbReference>
<dbReference type="PANTHER" id="PTHR30270:SF0">
    <property type="entry name" value="THIAMINE-MONOPHOSPHATE KINASE"/>
    <property type="match status" value="1"/>
</dbReference>
<dbReference type="GO" id="GO:0000287">
    <property type="term" value="F:magnesium ion binding"/>
    <property type="evidence" value="ECO:0007669"/>
    <property type="project" value="UniProtKB-UniRule"/>
</dbReference>
<dbReference type="Pfam" id="PF02769">
    <property type="entry name" value="AIRS_C"/>
    <property type="match status" value="1"/>
</dbReference>
<comment type="function">
    <text evidence="2">Catalyzes the ATP-dependent phosphorylation of thiamine-monophosphate (TMP) to form thiamine-pyrophosphate (TPP), the active form of vitamin B1.</text>
</comment>
<comment type="catalytic activity">
    <reaction evidence="2">
        <text>thiamine phosphate + ATP = thiamine diphosphate + ADP</text>
        <dbReference type="Rhea" id="RHEA:15913"/>
        <dbReference type="ChEBI" id="CHEBI:30616"/>
        <dbReference type="ChEBI" id="CHEBI:37575"/>
        <dbReference type="ChEBI" id="CHEBI:58937"/>
        <dbReference type="ChEBI" id="CHEBI:456216"/>
        <dbReference type="EC" id="2.7.4.16"/>
    </reaction>
</comment>
<proteinExistence type="inferred from homology"/>
<feature type="binding site" evidence="2">
    <location>
        <begin position="118"/>
        <end position="119"/>
    </location>
    <ligand>
        <name>ATP</name>
        <dbReference type="ChEBI" id="CHEBI:30616"/>
    </ligand>
</feature>
<evidence type="ECO:0000259" key="4">
    <source>
        <dbReference type="Pfam" id="PF02769"/>
    </source>
</evidence>
<dbReference type="UniPathway" id="UPA00060">
    <property type="reaction ID" value="UER00142"/>
</dbReference>
<keyword evidence="6" id="KW-1185">Reference proteome</keyword>
<evidence type="ECO:0000313" key="6">
    <source>
        <dbReference type="Proteomes" id="UP000195807"/>
    </source>
</evidence>
<organism evidence="5 6">
    <name type="scientific">Croceicoccus marinus</name>
    <dbReference type="NCBI Taxonomy" id="450378"/>
    <lineage>
        <taxon>Bacteria</taxon>
        <taxon>Pseudomonadati</taxon>
        <taxon>Pseudomonadota</taxon>
        <taxon>Alphaproteobacteria</taxon>
        <taxon>Sphingomonadales</taxon>
        <taxon>Erythrobacteraceae</taxon>
        <taxon>Croceicoccus</taxon>
    </lineage>
</organism>
<dbReference type="EC" id="2.7.4.16" evidence="2"/>
<feature type="binding site" evidence="2">
    <location>
        <position position="208"/>
    </location>
    <ligand>
        <name>Mg(2+)</name>
        <dbReference type="ChEBI" id="CHEBI:18420"/>
        <label>3</label>
    </ligand>
</feature>
<dbReference type="GO" id="GO:0005524">
    <property type="term" value="F:ATP binding"/>
    <property type="evidence" value="ECO:0007669"/>
    <property type="project" value="UniProtKB-UniRule"/>
</dbReference>
<accession>A0A1Z1F8K9</accession>
<dbReference type="InterPro" id="IPR006283">
    <property type="entry name" value="ThiL-like"/>
</dbReference>
<feature type="binding site" evidence="2">
    <location>
        <position position="46"/>
    </location>
    <ligand>
        <name>Mg(2+)</name>
        <dbReference type="ChEBI" id="CHEBI:18420"/>
        <label>2</label>
    </ligand>
</feature>
<feature type="binding site" evidence="2">
    <location>
        <position position="74"/>
    </location>
    <ligand>
        <name>Mg(2+)</name>
        <dbReference type="ChEBI" id="CHEBI:18420"/>
        <label>2</label>
    </ligand>
</feature>
<feature type="binding site" evidence="2">
    <location>
        <position position="300"/>
    </location>
    <ligand>
        <name>substrate</name>
    </ligand>
</feature>
<feature type="domain" description="PurM-like N-terminal" evidence="3">
    <location>
        <begin position="30"/>
        <end position="138"/>
    </location>
</feature>
<feature type="binding site" evidence="2">
    <location>
        <position position="253"/>
    </location>
    <ligand>
        <name>substrate</name>
    </ligand>
</feature>
<dbReference type="GO" id="GO:0009030">
    <property type="term" value="F:thiamine-phosphate kinase activity"/>
    <property type="evidence" value="ECO:0007669"/>
    <property type="project" value="UniProtKB-UniRule"/>
</dbReference>
<keyword evidence="2" id="KW-0547">Nucleotide-binding</keyword>
<dbReference type="InterPro" id="IPR016188">
    <property type="entry name" value="PurM-like_N"/>
</dbReference>
<sequence length="304" mass="31362">MSGSGPSGEESFIAALRALAHDPGARGLTDDAAVLHASGALVATHDTMVEGVHWLAGQDPADVAWKLVASNLSDLAAKTCRPVGLLLSFMLGDEAWNTRFLAGLGEALAAFDAPLLGGDTVSAPFPDAPKVIGLTALGQPRRDPPPSRADATAGQSLWVTGRCGAALAGFEAVQAGSDDHALTAPYRRPVPRLAEGQALAPVVGAMMDLSDGLLLDASRMADASGTTFAIETRLVPIHPALGRRRREALSWGDDYELLFTLPEGAACPVDAARIGSVLPRGAHPLLLDGSPPLAGQPLGYRHGI</sequence>
<feature type="binding site" evidence="2">
    <location>
        <position position="31"/>
    </location>
    <ligand>
        <name>Mg(2+)</name>
        <dbReference type="ChEBI" id="CHEBI:18420"/>
        <label>3</label>
    </ligand>
</feature>
<feature type="binding site" evidence="2">
    <location>
        <position position="211"/>
    </location>
    <ligand>
        <name>Mg(2+)</name>
        <dbReference type="ChEBI" id="CHEBI:18420"/>
        <label>5</label>
    </ligand>
</feature>
<dbReference type="Gene3D" id="3.90.650.10">
    <property type="entry name" value="PurM-like C-terminal domain"/>
    <property type="match status" value="1"/>
</dbReference>
<keyword evidence="2" id="KW-0808">Transferase</keyword>